<dbReference type="PROSITE" id="PS51257">
    <property type="entry name" value="PROKAR_LIPOPROTEIN"/>
    <property type="match status" value="1"/>
</dbReference>
<name>A0A067RR58_ZOONE</name>
<feature type="transmembrane region" description="Helical" evidence="2">
    <location>
        <begin position="7"/>
        <end position="28"/>
    </location>
</feature>
<dbReference type="AlphaFoldDB" id="A0A067RR58"/>
<dbReference type="InParanoid" id="A0A067RR58"/>
<proteinExistence type="predicted"/>
<gene>
    <name evidence="3" type="ORF">L798_01830</name>
</gene>
<dbReference type="EMBL" id="KK852514">
    <property type="protein sequence ID" value="KDR22224.1"/>
    <property type="molecule type" value="Genomic_DNA"/>
</dbReference>
<reference evidence="3 4" key="1">
    <citation type="journal article" date="2014" name="Nat. Commun.">
        <title>Molecular traces of alternative social organization in a termite genome.</title>
        <authorList>
            <person name="Terrapon N."/>
            <person name="Li C."/>
            <person name="Robertson H.M."/>
            <person name="Ji L."/>
            <person name="Meng X."/>
            <person name="Booth W."/>
            <person name="Chen Z."/>
            <person name="Childers C.P."/>
            <person name="Glastad K.M."/>
            <person name="Gokhale K."/>
            <person name="Gowin J."/>
            <person name="Gronenberg W."/>
            <person name="Hermansen R.A."/>
            <person name="Hu H."/>
            <person name="Hunt B.G."/>
            <person name="Huylmans A.K."/>
            <person name="Khalil S.M."/>
            <person name="Mitchell R.D."/>
            <person name="Munoz-Torres M.C."/>
            <person name="Mustard J.A."/>
            <person name="Pan H."/>
            <person name="Reese J.T."/>
            <person name="Scharf M.E."/>
            <person name="Sun F."/>
            <person name="Vogel H."/>
            <person name="Xiao J."/>
            <person name="Yang W."/>
            <person name="Yang Z."/>
            <person name="Yang Z."/>
            <person name="Zhou J."/>
            <person name="Zhu J."/>
            <person name="Brent C.S."/>
            <person name="Elsik C.G."/>
            <person name="Goodisman M.A."/>
            <person name="Liberles D.A."/>
            <person name="Roe R.M."/>
            <person name="Vargo E.L."/>
            <person name="Vilcinskas A."/>
            <person name="Wang J."/>
            <person name="Bornberg-Bauer E."/>
            <person name="Korb J."/>
            <person name="Zhang G."/>
            <person name="Liebig J."/>
        </authorList>
    </citation>
    <scope>NUCLEOTIDE SEQUENCE [LARGE SCALE GENOMIC DNA]</scope>
    <source>
        <tissue evidence="3">Whole organism</tissue>
    </source>
</reference>
<keyword evidence="4" id="KW-1185">Reference proteome</keyword>
<feature type="compositionally biased region" description="Polar residues" evidence="1">
    <location>
        <begin position="101"/>
        <end position="112"/>
    </location>
</feature>
<dbReference type="Proteomes" id="UP000027135">
    <property type="component" value="Unassembled WGS sequence"/>
</dbReference>
<sequence>MKVNICHVYWTLLFVSFISSCLLFILVATESGVTDFSVRTLFDNDTVDTEHSADNSERLQNHGEQHEQTHGLNTNKKDENQEGKKHETVAEIHSSFEEEVSANNVDQPQSGDAASYIISPEPVSDITTE</sequence>
<keyword evidence="2" id="KW-1133">Transmembrane helix</keyword>
<feature type="compositionally biased region" description="Basic and acidic residues" evidence="1">
    <location>
        <begin position="48"/>
        <end position="96"/>
    </location>
</feature>
<accession>A0A067RR58</accession>
<evidence type="ECO:0000313" key="3">
    <source>
        <dbReference type="EMBL" id="KDR22224.1"/>
    </source>
</evidence>
<feature type="region of interest" description="Disordered" evidence="1">
    <location>
        <begin position="48"/>
        <end position="129"/>
    </location>
</feature>
<protein>
    <submittedName>
        <fullName evidence="3">Uncharacterized protein</fullName>
    </submittedName>
</protein>
<organism evidence="3 4">
    <name type="scientific">Zootermopsis nevadensis</name>
    <name type="common">Dampwood termite</name>
    <dbReference type="NCBI Taxonomy" id="136037"/>
    <lineage>
        <taxon>Eukaryota</taxon>
        <taxon>Metazoa</taxon>
        <taxon>Ecdysozoa</taxon>
        <taxon>Arthropoda</taxon>
        <taxon>Hexapoda</taxon>
        <taxon>Insecta</taxon>
        <taxon>Pterygota</taxon>
        <taxon>Neoptera</taxon>
        <taxon>Polyneoptera</taxon>
        <taxon>Dictyoptera</taxon>
        <taxon>Blattodea</taxon>
        <taxon>Blattoidea</taxon>
        <taxon>Termitoidae</taxon>
        <taxon>Termopsidae</taxon>
        <taxon>Zootermopsis</taxon>
    </lineage>
</organism>
<evidence type="ECO:0000313" key="4">
    <source>
        <dbReference type="Proteomes" id="UP000027135"/>
    </source>
</evidence>
<keyword evidence="2" id="KW-0472">Membrane</keyword>
<evidence type="ECO:0000256" key="1">
    <source>
        <dbReference type="SAM" id="MobiDB-lite"/>
    </source>
</evidence>
<evidence type="ECO:0000256" key="2">
    <source>
        <dbReference type="SAM" id="Phobius"/>
    </source>
</evidence>
<keyword evidence="2" id="KW-0812">Transmembrane</keyword>